<evidence type="ECO:0000313" key="7">
    <source>
        <dbReference type="WBParaSite" id="maker-uti_cns_0009995-snap-gene-0.2-mRNA-1"/>
    </source>
</evidence>
<dbReference type="InterPro" id="IPR001715">
    <property type="entry name" value="CH_dom"/>
</dbReference>
<sequence>MANQGPSYGLSAELERKRREKRNPAQESQVLDWIEAVLKQPLDRTKPYEDLLWDGILLCKLMNTIRPGSVKRIHENTKMPFKLMENIDSFLKGMTAFGVPSSDLFQTIDLFEKKDICQVTQSLFALGRTCQVQPDYSGPILGPKLSEENRRTFTEEQLNANKTVIGLQAGYNKGASQAGMNFGKTRKILD</sequence>
<name>A0A1I8I1J6_9PLAT</name>
<evidence type="ECO:0000256" key="2">
    <source>
        <dbReference type="RuleBase" id="RU361224"/>
    </source>
</evidence>
<protein>
    <recommendedName>
        <fullName evidence="2">Transgelin</fullName>
    </recommendedName>
</protein>
<organism evidence="5 6">
    <name type="scientific">Macrostomum lignano</name>
    <dbReference type="NCBI Taxonomy" id="282301"/>
    <lineage>
        <taxon>Eukaryota</taxon>
        <taxon>Metazoa</taxon>
        <taxon>Spiralia</taxon>
        <taxon>Lophotrochozoa</taxon>
        <taxon>Platyhelminthes</taxon>
        <taxon>Rhabditophora</taxon>
        <taxon>Macrostomorpha</taxon>
        <taxon>Macrostomida</taxon>
        <taxon>Macrostomidae</taxon>
        <taxon>Macrostomum</taxon>
    </lineage>
</organism>
<dbReference type="SUPFAM" id="SSF47576">
    <property type="entry name" value="Calponin-homology domain, CH-domain"/>
    <property type="match status" value="1"/>
</dbReference>
<dbReference type="GO" id="GO:0015629">
    <property type="term" value="C:actin cytoskeleton"/>
    <property type="evidence" value="ECO:0007669"/>
    <property type="project" value="TreeGrafter"/>
</dbReference>
<evidence type="ECO:0000256" key="1">
    <source>
        <dbReference type="ARBA" id="ARBA00009631"/>
    </source>
</evidence>
<evidence type="ECO:0000259" key="4">
    <source>
        <dbReference type="PROSITE" id="PS50021"/>
    </source>
</evidence>
<dbReference type="InterPro" id="IPR003096">
    <property type="entry name" value="SM22_calponin"/>
</dbReference>
<dbReference type="PROSITE" id="PS01052">
    <property type="entry name" value="CALPONIN_1"/>
    <property type="match status" value="1"/>
</dbReference>
<evidence type="ECO:0000313" key="5">
    <source>
        <dbReference type="Proteomes" id="UP000095280"/>
    </source>
</evidence>
<dbReference type="InterPro" id="IPR050606">
    <property type="entry name" value="Calponin-like"/>
</dbReference>
<dbReference type="PROSITE" id="PS50021">
    <property type="entry name" value="CH"/>
    <property type="match status" value="1"/>
</dbReference>
<feature type="region of interest" description="Disordered" evidence="3">
    <location>
        <begin position="1"/>
        <end position="25"/>
    </location>
</feature>
<comment type="similarity">
    <text evidence="1 2">Belongs to the calponin family.</text>
</comment>
<dbReference type="GO" id="GO:0051015">
    <property type="term" value="F:actin filament binding"/>
    <property type="evidence" value="ECO:0007669"/>
    <property type="project" value="TreeGrafter"/>
</dbReference>
<reference evidence="6 7" key="1">
    <citation type="submission" date="2016-11" db="UniProtKB">
        <authorList>
            <consortium name="WormBaseParasite"/>
        </authorList>
    </citation>
    <scope>IDENTIFICATION</scope>
</reference>
<dbReference type="OrthoDB" id="21595at2759"/>
<dbReference type="PANTHER" id="PTHR47385:SF24">
    <property type="entry name" value="MUSCLE-SPECIFIC PROTEIN 20"/>
    <property type="match status" value="1"/>
</dbReference>
<dbReference type="PRINTS" id="PR00888">
    <property type="entry name" value="SM22CALPONIN"/>
</dbReference>
<dbReference type="GO" id="GO:0007015">
    <property type="term" value="P:actin filament organization"/>
    <property type="evidence" value="ECO:0007669"/>
    <property type="project" value="TreeGrafter"/>
</dbReference>
<dbReference type="STRING" id="282301.A0A1I8I1J6"/>
<keyword evidence="5" id="KW-1185">Reference proteome</keyword>
<accession>A0A1I8I1J6</accession>
<dbReference type="AlphaFoldDB" id="A0A1I8I1J6"/>
<dbReference type="PROSITE" id="PS51122">
    <property type="entry name" value="CALPONIN_2"/>
    <property type="match status" value="1"/>
</dbReference>
<dbReference type="Gene3D" id="1.10.418.10">
    <property type="entry name" value="Calponin-like domain"/>
    <property type="match status" value="1"/>
</dbReference>
<dbReference type="InterPro" id="IPR000557">
    <property type="entry name" value="Calponin_repeat"/>
</dbReference>
<evidence type="ECO:0000256" key="3">
    <source>
        <dbReference type="SAM" id="MobiDB-lite"/>
    </source>
</evidence>
<dbReference type="WBParaSite" id="maker-uti_cns_0009995-snap-gene-0.2-mRNA-1">
    <property type="protein sequence ID" value="maker-uti_cns_0009995-snap-gene-0.2-mRNA-1"/>
    <property type="gene ID" value="maker-uti_cns_0009995-snap-gene-0.2"/>
</dbReference>
<dbReference type="Proteomes" id="UP000095280">
    <property type="component" value="Unplaced"/>
</dbReference>
<dbReference type="CDD" id="cd21207">
    <property type="entry name" value="CH_dMP20-like"/>
    <property type="match status" value="1"/>
</dbReference>
<dbReference type="PANTHER" id="PTHR47385">
    <property type="entry name" value="CALPONIN"/>
    <property type="match status" value="1"/>
</dbReference>
<dbReference type="SMART" id="SM00033">
    <property type="entry name" value="CH"/>
    <property type="match status" value="1"/>
</dbReference>
<proteinExistence type="inferred from homology"/>
<dbReference type="Pfam" id="PF00307">
    <property type="entry name" value="CH"/>
    <property type="match status" value="1"/>
</dbReference>
<dbReference type="WBParaSite" id="maker-uti_cns_0009375-snap-gene-0.4-mRNA-1">
    <property type="protein sequence ID" value="maker-uti_cns_0009375-snap-gene-0.4-mRNA-1"/>
    <property type="gene ID" value="maker-uti_cns_0009375-snap-gene-0.4"/>
</dbReference>
<evidence type="ECO:0000313" key="6">
    <source>
        <dbReference type="WBParaSite" id="maker-uti_cns_0009375-snap-gene-0.4-mRNA-1"/>
    </source>
</evidence>
<feature type="domain" description="Calponin-homology (CH)" evidence="4">
    <location>
        <begin position="24"/>
        <end position="131"/>
    </location>
</feature>
<dbReference type="InterPro" id="IPR036872">
    <property type="entry name" value="CH_dom_sf"/>
</dbReference>
<dbReference type="Pfam" id="PF00402">
    <property type="entry name" value="Calponin"/>
    <property type="match status" value="1"/>
</dbReference>